<dbReference type="NCBIfam" id="NF001854">
    <property type="entry name" value="PRK00575.1"/>
    <property type="match status" value="1"/>
</dbReference>
<evidence type="ECO:0000256" key="6">
    <source>
        <dbReference type="ARBA" id="ARBA00022989"/>
    </source>
</evidence>
<dbReference type="InterPro" id="IPR006312">
    <property type="entry name" value="TatA/E"/>
</dbReference>
<dbReference type="PANTHER" id="PTHR42982">
    <property type="entry name" value="SEC-INDEPENDENT PROTEIN TRANSLOCASE PROTEIN TATA"/>
    <property type="match status" value="1"/>
</dbReference>
<evidence type="ECO:0000313" key="12">
    <source>
        <dbReference type="Proteomes" id="UP000597761"/>
    </source>
</evidence>
<feature type="compositionally biased region" description="Polar residues" evidence="10">
    <location>
        <begin position="55"/>
        <end position="66"/>
    </location>
</feature>
<evidence type="ECO:0000256" key="10">
    <source>
        <dbReference type="SAM" id="MobiDB-lite"/>
    </source>
</evidence>
<keyword evidence="8 9" id="KW-0472">Membrane</keyword>
<evidence type="ECO:0000256" key="8">
    <source>
        <dbReference type="ARBA" id="ARBA00023136"/>
    </source>
</evidence>
<dbReference type="PANTHER" id="PTHR42982:SF8">
    <property type="entry name" value="SEC-INDEPENDENT PROTEIN TRANSLOCASE PROTEIN TATA"/>
    <property type="match status" value="1"/>
</dbReference>
<dbReference type="InterPro" id="IPR003369">
    <property type="entry name" value="TatA/B/E"/>
</dbReference>
<evidence type="ECO:0000256" key="2">
    <source>
        <dbReference type="ARBA" id="ARBA00022448"/>
    </source>
</evidence>
<keyword evidence="4 9" id="KW-0812">Transmembrane</keyword>
<evidence type="ECO:0000256" key="9">
    <source>
        <dbReference type="HAMAP-Rule" id="MF_00236"/>
    </source>
</evidence>
<keyword evidence="2 9" id="KW-0813">Transport</keyword>
<gene>
    <name evidence="9 11" type="primary">tatA</name>
    <name evidence="11" type="ORF">GCM10011512_08000</name>
</gene>
<evidence type="ECO:0000256" key="7">
    <source>
        <dbReference type="ARBA" id="ARBA00023010"/>
    </source>
</evidence>
<dbReference type="Pfam" id="PF02416">
    <property type="entry name" value="TatA_B_E"/>
    <property type="match status" value="1"/>
</dbReference>
<dbReference type="Gene3D" id="1.20.5.3310">
    <property type="match status" value="1"/>
</dbReference>
<reference evidence="12" key="1">
    <citation type="journal article" date="2019" name="Int. J. Syst. Evol. Microbiol.">
        <title>The Global Catalogue of Microorganisms (GCM) 10K type strain sequencing project: providing services to taxonomists for standard genome sequencing and annotation.</title>
        <authorList>
            <consortium name="The Broad Institute Genomics Platform"/>
            <consortium name="The Broad Institute Genome Sequencing Center for Infectious Disease"/>
            <person name="Wu L."/>
            <person name="Ma J."/>
        </authorList>
    </citation>
    <scope>NUCLEOTIDE SEQUENCE [LARGE SCALE GENOMIC DNA]</scope>
    <source>
        <strain evidence="12">CGMCC 1.15480</strain>
    </source>
</reference>
<dbReference type="EMBL" id="BMJI01000002">
    <property type="protein sequence ID" value="GGC83632.1"/>
    <property type="molecule type" value="Genomic_DNA"/>
</dbReference>
<comment type="subcellular location">
    <subcellularLocation>
        <location evidence="1 9">Cell membrane</location>
        <topology evidence="1 9">Single-pass membrane protein</topology>
    </subcellularLocation>
</comment>
<evidence type="ECO:0000256" key="1">
    <source>
        <dbReference type="ARBA" id="ARBA00004162"/>
    </source>
</evidence>
<accession>A0ABQ1NV30</accession>
<feature type="compositionally biased region" description="Pro residues" evidence="10">
    <location>
        <begin position="79"/>
        <end position="95"/>
    </location>
</feature>
<dbReference type="HAMAP" id="MF_00236">
    <property type="entry name" value="TatA_E"/>
    <property type="match status" value="1"/>
</dbReference>
<name>A0ABQ1NV30_9MICC</name>
<feature type="region of interest" description="Disordered" evidence="10">
    <location>
        <begin position="42"/>
        <end position="114"/>
    </location>
</feature>
<comment type="function">
    <text evidence="9">Part of the twin-arginine translocation (Tat) system that transports large folded proteins containing a characteristic twin-arginine motif in their signal peptide across membranes. TatA could form the protein-conducting channel of the Tat system.</text>
</comment>
<sequence>MRIFDNPWLIVILVVAALLLFGAPKLPGMARSLGQSMRIFKSEVKQMKDDDTPPGSATPSSATQPTVPRASAEAGHQLTPPPAGATPTGTVPPQPDAVRDPQGPASGTGGTATH</sequence>
<evidence type="ECO:0000256" key="4">
    <source>
        <dbReference type="ARBA" id="ARBA00022692"/>
    </source>
</evidence>
<protein>
    <recommendedName>
        <fullName evidence="9">Sec-independent protein translocase protein TatA</fullName>
    </recommendedName>
</protein>
<feature type="compositionally biased region" description="Basic and acidic residues" evidence="10">
    <location>
        <begin position="42"/>
        <end position="51"/>
    </location>
</feature>
<organism evidence="11 12">
    <name type="scientific">Tersicoccus solisilvae</name>
    <dbReference type="NCBI Taxonomy" id="1882339"/>
    <lineage>
        <taxon>Bacteria</taxon>
        <taxon>Bacillati</taxon>
        <taxon>Actinomycetota</taxon>
        <taxon>Actinomycetes</taxon>
        <taxon>Micrococcales</taxon>
        <taxon>Micrococcaceae</taxon>
        <taxon>Tersicoccus</taxon>
    </lineage>
</organism>
<evidence type="ECO:0000313" key="11">
    <source>
        <dbReference type="EMBL" id="GGC83632.1"/>
    </source>
</evidence>
<keyword evidence="3 9" id="KW-1003">Cell membrane</keyword>
<keyword evidence="7 9" id="KW-0811">Translocation</keyword>
<evidence type="ECO:0000256" key="3">
    <source>
        <dbReference type="ARBA" id="ARBA00022475"/>
    </source>
</evidence>
<proteinExistence type="inferred from homology"/>
<dbReference type="RefSeq" id="WP_188666516.1">
    <property type="nucleotide sequence ID" value="NZ_BMJI01000002.1"/>
</dbReference>
<comment type="caution">
    <text evidence="11">The sequence shown here is derived from an EMBL/GenBank/DDBJ whole genome shotgun (WGS) entry which is preliminary data.</text>
</comment>
<keyword evidence="5 9" id="KW-0653">Protein transport</keyword>
<keyword evidence="6 9" id="KW-1133">Transmembrane helix</keyword>
<keyword evidence="12" id="KW-1185">Reference proteome</keyword>
<dbReference type="Proteomes" id="UP000597761">
    <property type="component" value="Unassembled WGS sequence"/>
</dbReference>
<comment type="subunit">
    <text evidence="9">The Tat system comprises two distinct complexes: a TatABC complex, containing multiple copies of TatA, TatB and TatC subunits, and a separate TatA complex, containing only TatA subunits. Substrates initially bind to the TatABC complex, which probably triggers association of the separate TatA complex to form the active translocon.</text>
</comment>
<comment type="similarity">
    <text evidence="9">Belongs to the TatA/E family.</text>
</comment>
<evidence type="ECO:0000256" key="5">
    <source>
        <dbReference type="ARBA" id="ARBA00022927"/>
    </source>
</evidence>